<dbReference type="EMBL" id="JAKWFO010000004">
    <property type="protein sequence ID" value="KAI9637581.1"/>
    <property type="molecule type" value="Genomic_DNA"/>
</dbReference>
<evidence type="ECO:0000256" key="1">
    <source>
        <dbReference type="SAM" id="MobiDB-lite"/>
    </source>
</evidence>
<protein>
    <recommendedName>
        <fullName evidence="2">F-box domain-containing protein</fullName>
    </recommendedName>
</protein>
<evidence type="ECO:0000313" key="4">
    <source>
        <dbReference type="Proteomes" id="UP001164286"/>
    </source>
</evidence>
<evidence type="ECO:0000313" key="3">
    <source>
        <dbReference type="EMBL" id="KAI9637581.1"/>
    </source>
</evidence>
<reference evidence="3" key="1">
    <citation type="journal article" date="2022" name="G3 (Bethesda)">
        <title>High quality genome of the basidiomycete yeast Dioszegia hungarica PDD-24b-2 isolated from cloud water.</title>
        <authorList>
            <person name="Jarrige D."/>
            <person name="Haridas S."/>
            <person name="Bleykasten-Grosshans C."/>
            <person name="Joly M."/>
            <person name="Nadalig T."/>
            <person name="Sancelme M."/>
            <person name="Vuilleumier S."/>
            <person name="Grigoriev I.V."/>
            <person name="Amato P."/>
            <person name="Bringel F."/>
        </authorList>
    </citation>
    <scope>NUCLEOTIDE SEQUENCE</scope>
    <source>
        <strain evidence="3">PDD-24b-2</strain>
    </source>
</reference>
<gene>
    <name evidence="3" type="ORF">MKK02DRAFT_43507</name>
</gene>
<proteinExistence type="predicted"/>
<dbReference type="GeneID" id="77731665"/>
<dbReference type="InterPro" id="IPR001810">
    <property type="entry name" value="F-box_dom"/>
</dbReference>
<dbReference type="RefSeq" id="XP_052947358.1">
    <property type="nucleotide sequence ID" value="XM_053092460.1"/>
</dbReference>
<dbReference type="AlphaFoldDB" id="A0AA38HC31"/>
<keyword evidence="4" id="KW-1185">Reference proteome</keyword>
<comment type="caution">
    <text evidence="3">The sequence shown here is derived from an EMBL/GenBank/DDBJ whole genome shotgun (WGS) entry which is preliminary data.</text>
</comment>
<evidence type="ECO:0000259" key="2">
    <source>
        <dbReference type="PROSITE" id="PS50181"/>
    </source>
</evidence>
<feature type="region of interest" description="Disordered" evidence="1">
    <location>
        <begin position="594"/>
        <end position="618"/>
    </location>
</feature>
<sequence length="618" mass="69562">MPPLPSLPFPILLQTAAYLSTSDAINLASISSALRDIGESRVWRDISLRLDSTSRPPSPLLTGKAKEHFVPEAVRELPAGKTDLLQGAMEYLTSLFAAHPRRLLHVRRLDIACQRYPWDGKEQVGEAVVHPGDTGEGSWEDVENQRVAQWLKTHDDRQRSGPISHPSLARTFANIPSLPAVQHLHLDLFESWDEYTTAWRTITPNVKHLSIKLHCYPTIECLPLPTRASIPWTGLQSLRFETFGRCMAEFATRHLEANPNLKAVALGSWNWQGQVKGDQRLQEGLMRALGRLEGLGDLAIPAEMRETLLKAELVVMPDLLSLGTHLHFEIASYLPLCDAKSLARTCSQLQDAGESQIWQKLHLNFDDNLCGANPDLRSASESLLVKEGGFHCVEQWWDDLQAALDYLGPMLIRRPKRCSFVREIDISCDRAFPWSGDRFFAWRAELYSAVGYPDGDGIRTSDTKPYVEYDRNDQRDDREYVRHILLESGPLQQPKLAQSFADFPVLPAVRTLQVQVQRDWYEYMVPLQRVAPNVVRLTVHVQSRGAHPTLEALSPPRMIVEIREAADYLGGNRERSEMVQTMWKEDDKFMDLAFGCGDSGSEGSAKEAGEEDGSPAQS</sequence>
<dbReference type="PROSITE" id="PS50181">
    <property type="entry name" value="FBOX"/>
    <property type="match status" value="1"/>
</dbReference>
<dbReference type="Proteomes" id="UP001164286">
    <property type="component" value="Unassembled WGS sequence"/>
</dbReference>
<organism evidence="3 4">
    <name type="scientific">Dioszegia hungarica</name>
    <dbReference type="NCBI Taxonomy" id="4972"/>
    <lineage>
        <taxon>Eukaryota</taxon>
        <taxon>Fungi</taxon>
        <taxon>Dikarya</taxon>
        <taxon>Basidiomycota</taxon>
        <taxon>Agaricomycotina</taxon>
        <taxon>Tremellomycetes</taxon>
        <taxon>Tremellales</taxon>
        <taxon>Bulleribasidiaceae</taxon>
        <taxon>Dioszegia</taxon>
    </lineage>
</organism>
<feature type="compositionally biased region" description="Acidic residues" evidence="1">
    <location>
        <begin position="609"/>
        <end position="618"/>
    </location>
</feature>
<name>A0AA38HC31_9TREE</name>
<accession>A0AA38HC31</accession>
<feature type="domain" description="F-box" evidence="2">
    <location>
        <begin position="1"/>
        <end position="46"/>
    </location>
</feature>